<feature type="region of interest" description="Disordered" evidence="1">
    <location>
        <begin position="37"/>
        <end position="62"/>
    </location>
</feature>
<organism evidence="2 3">
    <name type="scientific">Micromonospora sicca</name>
    <dbReference type="NCBI Taxonomy" id="2202420"/>
    <lineage>
        <taxon>Bacteria</taxon>
        <taxon>Bacillati</taxon>
        <taxon>Actinomycetota</taxon>
        <taxon>Actinomycetes</taxon>
        <taxon>Micromonosporales</taxon>
        <taxon>Micromonosporaceae</taxon>
        <taxon>Micromonospora</taxon>
    </lineage>
</organism>
<dbReference type="Proteomes" id="UP001290101">
    <property type="component" value="Unassembled WGS sequence"/>
</dbReference>
<sequence>MSLSLAVLLGSFLSWCGSSEDETLAAKEERQERALAILEEQSRSTPPPSSSPITGWADPSASSSCRIEKNAYDAWHQGLDPITSGFDSPSPVELRKLKREAEAYSLAVAPLTER</sequence>
<comment type="caution">
    <text evidence="2">The sequence shown here is derived from an EMBL/GenBank/DDBJ whole genome shotgun (WGS) entry which is preliminary data.</text>
</comment>
<accession>A0ABU5JPG6</accession>
<reference evidence="2 3" key="1">
    <citation type="submission" date="2023-12" db="EMBL/GenBank/DDBJ databases">
        <title>Micromonospora sp. nov., isolated from Atacama Desert.</title>
        <authorList>
            <person name="Carro L."/>
            <person name="Golinska P."/>
            <person name="Klenk H.-P."/>
            <person name="Goodfellow M."/>
        </authorList>
    </citation>
    <scope>NUCLEOTIDE SEQUENCE [LARGE SCALE GENOMIC DNA]</scope>
    <source>
        <strain evidence="2 3">4G53</strain>
    </source>
</reference>
<proteinExistence type="predicted"/>
<evidence type="ECO:0000313" key="3">
    <source>
        <dbReference type="Proteomes" id="UP001290101"/>
    </source>
</evidence>
<evidence type="ECO:0000313" key="2">
    <source>
        <dbReference type="EMBL" id="MDZ5494264.1"/>
    </source>
</evidence>
<dbReference type="RefSeq" id="WP_322443740.1">
    <property type="nucleotide sequence ID" value="NZ_JAXOTQ010000067.1"/>
</dbReference>
<gene>
    <name evidence="2" type="ORF">U2F25_33285</name>
</gene>
<evidence type="ECO:0000256" key="1">
    <source>
        <dbReference type="SAM" id="MobiDB-lite"/>
    </source>
</evidence>
<protein>
    <submittedName>
        <fullName evidence="2">Uncharacterized protein</fullName>
    </submittedName>
</protein>
<dbReference type="EMBL" id="JAXOTQ010000067">
    <property type="protein sequence ID" value="MDZ5494264.1"/>
    <property type="molecule type" value="Genomic_DNA"/>
</dbReference>
<keyword evidence="3" id="KW-1185">Reference proteome</keyword>
<name>A0ABU5JPG6_9ACTN</name>